<sequence>MPSYHYNHHYRDGYELANQLVRDFRHSHRPTRYLINEGKLVLGERAFKDLQKSSGSNNNTDTVIYNAPKSTMVIEPRKEKSHYPECRSCHRHRGRYDGYCSECFDRPRRHETVTVSDRRYLGYPERKMIQWRQ</sequence>
<proteinExistence type="predicted"/>
<accession>A0A553HR08</accession>
<keyword evidence="2" id="KW-1185">Reference proteome</keyword>
<dbReference type="EMBL" id="VFLP01000056">
    <property type="protein sequence ID" value="TRX90388.1"/>
    <property type="molecule type" value="Genomic_DNA"/>
</dbReference>
<dbReference type="OrthoDB" id="4727279at2759"/>
<comment type="caution">
    <text evidence="1">The sequence shown here is derived from an EMBL/GenBank/DDBJ whole genome shotgun (WGS) entry which is preliminary data.</text>
</comment>
<protein>
    <submittedName>
        <fullName evidence="1">Uncharacterized protein</fullName>
    </submittedName>
</protein>
<organism evidence="1 2">
    <name type="scientific">Xylaria flabelliformis</name>
    <dbReference type="NCBI Taxonomy" id="2512241"/>
    <lineage>
        <taxon>Eukaryota</taxon>
        <taxon>Fungi</taxon>
        <taxon>Dikarya</taxon>
        <taxon>Ascomycota</taxon>
        <taxon>Pezizomycotina</taxon>
        <taxon>Sordariomycetes</taxon>
        <taxon>Xylariomycetidae</taxon>
        <taxon>Xylariales</taxon>
        <taxon>Xylariaceae</taxon>
        <taxon>Xylaria</taxon>
    </lineage>
</organism>
<dbReference type="AlphaFoldDB" id="A0A553HR08"/>
<reference evidence="2" key="1">
    <citation type="submission" date="2019-06" db="EMBL/GenBank/DDBJ databases">
        <title>Draft genome sequence of the griseofulvin-producing fungus Xylaria cubensis strain G536.</title>
        <authorList>
            <person name="Mead M.E."/>
            <person name="Raja H.A."/>
            <person name="Steenwyk J.L."/>
            <person name="Knowles S.L."/>
            <person name="Oberlies N.H."/>
            <person name="Rokas A."/>
        </authorList>
    </citation>
    <scope>NUCLEOTIDE SEQUENCE [LARGE SCALE GENOMIC DNA]</scope>
    <source>
        <strain evidence="2">G536</strain>
    </source>
</reference>
<evidence type="ECO:0000313" key="2">
    <source>
        <dbReference type="Proteomes" id="UP000319160"/>
    </source>
</evidence>
<name>A0A553HR08_9PEZI</name>
<evidence type="ECO:0000313" key="1">
    <source>
        <dbReference type="EMBL" id="TRX90388.1"/>
    </source>
</evidence>
<dbReference type="Proteomes" id="UP000319160">
    <property type="component" value="Unassembled WGS sequence"/>
</dbReference>
<gene>
    <name evidence="1" type="ORF">FHL15_008753</name>
</gene>